<reference evidence="2 3" key="1">
    <citation type="submission" date="2019-02" db="EMBL/GenBank/DDBJ databases">
        <authorList>
            <person name="Goldberg S.R."/>
            <person name="Haltli B.A."/>
            <person name="Correa H."/>
            <person name="Russell K.G."/>
        </authorList>
    </citation>
    <scope>NUCLEOTIDE SEQUENCE [LARGE SCALE GENOMIC DNA]</scope>
    <source>
        <strain evidence="2 3">JCM 16186</strain>
    </source>
</reference>
<dbReference type="EMBL" id="SMLW01000661">
    <property type="protein sequence ID" value="MTI28337.1"/>
    <property type="molecule type" value="Genomic_DNA"/>
</dbReference>
<gene>
    <name evidence="2" type="primary">pdeM</name>
    <name evidence="2" type="ORF">E1163_25495</name>
</gene>
<keyword evidence="2" id="KW-0540">Nuclease</keyword>
<dbReference type="Proteomes" id="UP000798808">
    <property type="component" value="Unassembled WGS sequence"/>
</dbReference>
<dbReference type="PANTHER" id="PTHR39323">
    <property type="entry name" value="BLR1149 PROTEIN"/>
    <property type="match status" value="1"/>
</dbReference>
<name>A0ABW9RVW8_9BACT</name>
<dbReference type="NCBIfam" id="TIGR04123">
    <property type="entry name" value="P_estr_lig_assc"/>
    <property type="match status" value="1"/>
</dbReference>
<dbReference type="EC" id="3.1.-.-" evidence="2"/>
<dbReference type="GO" id="GO:0016874">
    <property type="term" value="F:ligase activity"/>
    <property type="evidence" value="ECO:0007669"/>
    <property type="project" value="UniProtKB-KW"/>
</dbReference>
<dbReference type="GO" id="GO:0004519">
    <property type="term" value="F:endonuclease activity"/>
    <property type="evidence" value="ECO:0007669"/>
    <property type="project" value="UniProtKB-KW"/>
</dbReference>
<feature type="domain" description="Calcineurin-like phosphoesterase" evidence="1">
    <location>
        <begin position="42"/>
        <end position="147"/>
    </location>
</feature>
<dbReference type="Gene3D" id="3.60.21.10">
    <property type="match status" value="1"/>
</dbReference>
<proteinExistence type="predicted"/>
<dbReference type="InterPro" id="IPR004843">
    <property type="entry name" value="Calcineurin-like_PHP"/>
</dbReference>
<dbReference type="GO" id="GO:0016787">
    <property type="term" value="F:hydrolase activity"/>
    <property type="evidence" value="ECO:0007669"/>
    <property type="project" value="UniProtKB-KW"/>
</dbReference>
<comment type="caution">
    <text evidence="2">The sequence shown here is derived from an EMBL/GenBank/DDBJ whole genome shotgun (WGS) entry which is preliminary data.</text>
</comment>
<accession>A0ABW9RVW8</accession>
<keyword evidence="2" id="KW-0378">Hydrolase</keyword>
<dbReference type="SUPFAM" id="SSF56300">
    <property type="entry name" value="Metallo-dependent phosphatases"/>
    <property type="match status" value="1"/>
</dbReference>
<evidence type="ECO:0000313" key="3">
    <source>
        <dbReference type="Proteomes" id="UP000798808"/>
    </source>
</evidence>
<dbReference type="Pfam" id="PF00149">
    <property type="entry name" value="Metallophos"/>
    <property type="match status" value="1"/>
</dbReference>
<dbReference type="PANTHER" id="PTHR39323:SF1">
    <property type="entry name" value="BLR1149 PROTEIN"/>
    <property type="match status" value="1"/>
</dbReference>
<protein>
    <submittedName>
        <fullName evidence="2">Ligase-associated DNA damage response endonuclease PdeM</fullName>
        <ecNumber evidence="2">3.1.-.-</ecNumber>
    </submittedName>
</protein>
<dbReference type="InterPro" id="IPR029052">
    <property type="entry name" value="Metallo-depent_PP-like"/>
</dbReference>
<sequence>MTLPASNDLTYKVGLVSEEVTIRDNTFVLYPEKAVLWKTKGILLISDLHLGKVNHFRRSGIAVPHSPNDQNIERLIALLQEVKPERVLFMGDLFHSHYNQEWEVFGQVLKYFPAVSFELVMGNHDIMSDYQYLKHQLIIHREPLKVGSFIMSHEPIDEVPEACYNFAGHIHPGVHLRGKGRQGITLPCFYFSKDQSLLPAFGAFTGLYKIKPKVDDQIFVIVDNKVLKV</sequence>
<dbReference type="InterPro" id="IPR026336">
    <property type="entry name" value="PdeM-like"/>
</dbReference>
<keyword evidence="2" id="KW-0255">Endonuclease</keyword>
<organism evidence="2 3">
    <name type="scientific">Fulvivirga kasyanovii</name>
    <dbReference type="NCBI Taxonomy" id="396812"/>
    <lineage>
        <taxon>Bacteria</taxon>
        <taxon>Pseudomonadati</taxon>
        <taxon>Bacteroidota</taxon>
        <taxon>Cytophagia</taxon>
        <taxon>Cytophagales</taxon>
        <taxon>Fulvivirgaceae</taxon>
        <taxon>Fulvivirga</taxon>
    </lineage>
</organism>
<evidence type="ECO:0000259" key="1">
    <source>
        <dbReference type="Pfam" id="PF00149"/>
    </source>
</evidence>
<keyword evidence="2" id="KW-0436">Ligase</keyword>
<keyword evidence="3" id="KW-1185">Reference proteome</keyword>
<evidence type="ECO:0000313" key="2">
    <source>
        <dbReference type="EMBL" id="MTI28337.1"/>
    </source>
</evidence>